<evidence type="ECO:0000256" key="1">
    <source>
        <dbReference type="SAM" id="MobiDB-lite"/>
    </source>
</evidence>
<feature type="chain" id="PRO_5041963587" description="Secreted protein" evidence="2">
    <location>
        <begin position="22"/>
        <end position="116"/>
    </location>
</feature>
<dbReference type="RefSeq" id="XP_060368215.1">
    <property type="nucleotide sequence ID" value="XM_060507591.1"/>
</dbReference>
<accession>A0AAD8XJX5</accession>
<keyword evidence="2" id="KW-0732">Signal</keyword>
<feature type="compositionally biased region" description="Polar residues" evidence="1">
    <location>
        <begin position="32"/>
        <end position="47"/>
    </location>
</feature>
<evidence type="ECO:0000313" key="4">
    <source>
        <dbReference type="Proteomes" id="UP001244207"/>
    </source>
</evidence>
<protein>
    <recommendedName>
        <fullName evidence="5">Secreted protein</fullName>
    </recommendedName>
</protein>
<dbReference type="EMBL" id="JAHMHS010000019">
    <property type="protein sequence ID" value="KAK1728160.1"/>
    <property type="molecule type" value="Genomic_DNA"/>
</dbReference>
<keyword evidence="4" id="KW-1185">Reference proteome</keyword>
<gene>
    <name evidence="3" type="ORF">BDZ83DRAFT_610446</name>
</gene>
<sequence length="116" mass="12801">MPCHGSQFFFLLLLQWAAGRATQESFRRGSEATGSSSIQDRPMTSSPAHHPSQLLGHGVVVRVKFNGGVHLYLDSTVARGRASIREEKGTKMYMEGQVTRIWSMSRGGPHSSPLHH</sequence>
<organism evidence="3 4">
    <name type="scientific">Glomerella acutata</name>
    <name type="common">Colletotrichum acutatum</name>
    <dbReference type="NCBI Taxonomy" id="27357"/>
    <lineage>
        <taxon>Eukaryota</taxon>
        <taxon>Fungi</taxon>
        <taxon>Dikarya</taxon>
        <taxon>Ascomycota</taxon>
        <taxon>Pezizomycotina</taxon>
        <taxon>Sordariomycetes</taxon>
        <taxon>Hypocreomycetidae</taxon>
        <taxon>Glomerellales</taxon>
        <taxon>Glomerellaceae</taxon>
        <taxon>Colletotrichum</taxon>
        <taxon>Colletotrichum acutatum species complex</taxon>
    </lineage>
</organism>
<evidence type="ECO:0000256" key="2">
    <source>
        <dbReference type="SAM" id="SignalP"/>
    </source>
</evidence>
<dbReference type="GeneID" id="85391490"/>
<reference evidence="3" key="1">
    <citation type="submission" date="2021-12" db="EMBL/GenBank/DDBJ databases">
        <title>Comparative genomics, transcriptomics and evolutionary studies reveal genomic signatures of adaptation to plant cell wall in hemibiotrophic fungi.</title>
        <authorList>
            <consortium name="DOE Joint Genome Institute"/>
            <person name="Baroncelli R."/>
            <person name="Diaz J.F."/>
            <person name="Benocci T."/>
            <person name="Peng M."/>
            <person name="Battaglia E."/>
            <person name="Haridas S."/>
            <person name="Andreopoulos W."/>
            <person name="Labutti K."/>
            <person name="Pangilinan J."/>
            <person name="Floch G.L."/>
            <person name="Makela M.R."/>
            <person name="Henrissat B."/>
            <person name="Grigoriev I.V."/>
            <person name="Crouch J.A."/>
            <person name="De Vries R.P."/>
            <person name="Sukno S.A."/>
            <person name="Thon M.R."/>
        </authorList>
    </citation>
    <scope>NUCLEOTIDE SEQUENCE</scope>
    <source>
        <strain evidence="3">CBS 112980</strain>
    </source>
</reference>
<feature type="signal peptide" evidence="2">
    <location>
        <begin position="1"/>
        <end position="21"/>
    </location>
</feature>
<evidence type="ECO:0008006" key="5">
    <source>
        <dbReference type="Google" id="ProtNLM"/>
    </source>
</evidence>
<proteinExistence type="predicted"/>
<feature type="region of interest" description="Disordered" evidence="1">
    <location>
        <begin position="25"/>
        <end position="52"/>
    </location>
</feature>
<name>A0AAD8XJX5_GLOAC</name>
<dbReference type="AlphaFoldDB" id="A0AAD8XJX5"/>
<evidence type="ECO:0000313" key="3">
    <source>
        <dbReference type="EMBL" id="KAK1728160.1"/>
    </source>
</evidence>
<comment type="caution">
    <text evidence="3">The sequence shown here is derived from an EMBL/GenBank/DDBJ whole genome shotgun (WGS) entry which is preliminary data.</text>
</comment>
<dbReference type="Proteomes" id="UP001244207">
    <property type="component" value="Unassembled WGS sequence"/>
</dbReference>